<keyword evidence="4 8" id="KW-0378">Hydrolase</keyword>
<dbReference type="InterPro" id="IPR000801">
    <property type="entry name" value="Esterase-like"/>
</dbReference>
<feature type="active site" description="Charge relay system" evidence="7">
    <location>
        <position position="254"/>
    </location>
</feature>
<dbReference type="KEGG" id="adp:NCTC12871_00441"/>
<keyword evidence="10" id="KW-1185">Reference proteome</keyword>
<sequence length="276" mass="30998">MQKTESHVMFGGDQEIWQHHSDTLGCDMTFAAFIPSKAKTEKCPVLYFLSGLTCTEQNVTTKSGFQRYAEEHGIIIIAPDTSPRGEDIPNSPDYDLGQGAGFYLMATQEPWAKNFKMYDYITKELPKLVNETFNTNGKQGIFGHSMGGLGALVLALRNPEMYQSVSAFSPIVTPSIVPWGQKAFTAYLGADENTWAEYDPMRLILAGKKVDEILIDQGLSDPFYPEQLKPELFAEACEKMGVNANIRYHDGYDHSYYFIATYMEDHIKFHAAKLAK</sequence>
<evidence type="ECO:0000256" key="4">
    <source>
        <dbReference type="ARBA" id="ARBA00022801"/>
    </source>
</evidence>
<dbReference type="NCBIfam" id="TIGR02821">
    <property type="entry name" value="fghA_ester_D"/>
    <property type="match status" value="1"/>
</dbReference>
<dbReference type="GO" id="GO:0052689">
    <property type="term" value="F:carboxylic ester hydrolase activity"/>
    <property type="evidence" value="ECO:0007669"/>
    <property type="project" value="UniProtKB-KW"/>
</dbReference>
<evidence type="ECO:0000256" key="2">
    <source>
        <dbReference type="ARBA" id="ARBA00012479"/>
    </source>
</evidence>
<gene>
    <name evidence="9" type="ORF">NCTC12871_00441</name>
</gene>
<evidence type="ECO:0000256" key="7">
    <source>
        <dbReference type="PIRSR" id="PIRSR614186-1"/>
    </source>
</evidence>
<feature type="active site" description="Charge relay system" evidence="7">
    <location>
        <position position="221"/>
    </location>
</feature>
<comment type="function">
    <text evidence="8">Serine hydrolase involved in the detoxification of formaldehyde.</text>
</comment>
<dbReference type="InterPro" id="IPR029058">
    <property type="entry name" value="AB_hydrolase_fold"/>
</dbReference>
<dbReference type="GO" id="GO:0005829">
    <property type="term" value="C:cytosol"/>
    <property type="evidence" value="ECO:0007669"/>
    <property type="project" value="TreeGrafter"/>
</dbReference>
<evidence type="ECO:0000313" key="10">
    <source>
        <dbReference type="Proteomes" id="UP000279799"/>
    </source>
</evidence>
<organism evidence="9 10">
    <name type="scientific">Actinobacillus delphinicola</name>
    <dbReference type="NCBI Taxonomy" id="51161"/>
    <lineage>
        <taxon>Bacteria</taxon>
        <taxon>Pseudomonadati</taxon>
        <taxon>Pseudomonadota</taxon>
        <taxon>Gammaproteobacteria</taxon>
        <taxon>Pasteurellales</taxon>
        <taxon>Pasteurellaceae</taxon>
        <taxon>Actinobacillus</taxon>
    </lineage>
</organism>
<dbReference type="FunFam" id="3.40.50.1820:FF:000002">
    <property type="entry name" value="S-formylglutathione hydrolase"/>
    <property type="match status" value="1"/>
</dbReference>
<dbReference type="Pfam" id="PF00756">
    <property type="entry name" value="Esterase"/>
    <property type="match status" value="1"/>
</dbReference>
<evidence type="ECO:0000313" key="9">
    <source>
        <dbReference type="EMBL" id="VEJ09012.1"/>
    </source>
</evidence>
<dbReference type="InterPro" id="IPR014186">
    <property type="entry name" value="S-formylglutathione_hydrol"/>
</dbReference>
<evidence type="ECO:0000256" key="8">
    <source>
        <dbReference type="RuleBase" id="RU363068"/>
    </source>
</evidence>
<dbReference type="Proteomes" id="UP000279799">
    <property type="component" value="Chromosome"/>
</dbReference>
<dbReference type="OrthoDB" id="9782200at2"/>
<reference evidence="9 10" key="1">
    <citation type="submission" date="2018-12" db="EMBL/GenBank/DDBJ databases">
        <authorList>
            <consortium name="Pathogen Informatics"/>
        </authorList>
    </citation>
    <scope>NUCLEOTIDE SEQUENCE [LARGE SCALE GENOMIC DNA]</scope>
    <source>
        <strain evidence="9 10">NCTC12871</strain>
    </source>
</reference>
<evidence type="ECO:0000256" key="5">
    <source>
        <dbReference type="ARBA" id="ARBA00047590"/>
    </source>
</evidence>
<evidence type="ECO:0000256" key="6">
    <source>
        <dbReference type="NCBIfam" id="TIGR02821"/>
    </source>
</evidence>
<name>A0A448TSP3_9PAST</name>
<dbReference type="EC" id="3.1.2.12" evidence="2 6"/>
<comment type="catalytic activity">
    <reaction evidence="5 8">
        <text>S-formylglutathione + H2O = formate + glutathione + H(+)</text>
        <dbReference type="Rhea" id="RHEA:14961"/>
        <dbReference type="ChEBI" id="CHEBI:15377"/>
        <dbReference type="ChEBI" id="CHEBI:15378"/>
        <dbReference type="ChEBI" id="CHEBI:15740"/>
        <dbReference type="ChEBI" id="CHEBI:57688"/>
        <dbReference type="ChEBI" id="CHEBI:57925"/>
        <dbReference type="EC" id="3.1.2.12"/>
    </reaction>
</comment>
<comment type="similarity">
    <text evidence="1 8">Belongs to the esterase D family.</text>
</comment>
<keyword evidence="3 8" id="KW-0719">Serine esterase</keyword>
<dbReference type="PANTHER" id="PTHR10061:SF0">
    <property type="entry name" value="S-FORMYLGLUTATHIONE HYDROLASE"/>
    <property type="match status" value="1"/>
</dbReference>
<accession>A0A448TSP3</accession>
<dbReference type="Gene3D" id="3.40.50.1820">
    <property type="entry name" value="alpha/beta hydrolase"/>
    <property type="match status" value="1"/>
</dbReference>
<evidence type="ECO:0000256" key="1">
    <source>
        <dbReference type="ARBA" id="ARBA00005622"/>
    </source>
</evidence>
<proteinExistence type="inferred from homology"/>
<dbReference type="SUPFAM" id="SSF53474">
    <property type="entry name" value="alpha/beta-Hydrolases"/>
    <property type="match status" value="1"/>
</dbReference>
<dbReference type="PANTHER" id="PTHR10061">
    <property type="entry name" value="S-FORMYLGLUTATHIONE HYDROLASE"/>
    <property type="match status" value="1"/>
</dbReference>
<dbReference type="RefSeq" id="WP_126598579.1">
    <property type="nucleotide sequence ID" value="NZ_LR134510.1"/>
</dbReference>
<dbReference type="GO" id="GO:0018738">
    <property type="term" value="F:S-formylglutathione hydrolase activity"/>
    <property type="evidence" value="ECO:0007669"/>
    <property type="project" value="UniProtKB-UniRule"/>
</dbReference>
<dbReference type="AlphaFoldDB" id="A0A448TSP3"/>
<evidence type="ECO:0000256" key="3">
    <source>
        <dbReference type="ARBA" id="ARBA00022487"/>
    </source>
</evidence>
<feature type="active site" description="Charge relay system" evidence="7">
    <location>
        <position position="145"/>
    </location>
</feature>
<protein>
    <recommendedName>
        <fullName evidence="2 6">S-formylglutathione hydrolase</fullName>
        <ecNumber evidence="2 6">3.1.2.12</ecNumber>
    </recommendedName>
</protein>
<dbReference type="EMBL" id="LR134510">
    <property type="protein sequence ID" value="VEJ09012.1"/>
    <property type="molecule type" value="Genomic_DNA"/>
</dbReference>
<dbReference type="GO" id="GO:0046294">
    <property type="term" value="P:formaldehyde catabolic process"/>
    <property type="evidence" value="ECO:0007669"/>
    <property type="project" value="InterPro"/>
</dbReference>